<accession>A0A8H5D9C4</accession>
<gene>
    <name evidence="2" type="ORF">D9756_004378</name>
</gene>
<evidence type="ECO:0000313" key="2">
    <source>
        <dbReference type="EMBL" id="KAF5355920.1"/>
    </source>
</evidence>
<sequence length="113" mass="12250">MGLQPEGRADTLHKQKNIGRSLEPQSPFLSSPLAFVLVANSPPTDRAMPPSCLVMSHLPKRTRSRLSSADHHDHQVVGHHTQFTNDASRAIIVDRAISAGGVKGRLPLGPFDD</sequence>
<dbReference type="EMBL" id="JAACJO010000007">
    <property type="protein sequence ID" value="KAF5355920.1"/>
    <property type="molecule type" value="Genomic_DNA"/>
</dbReference>
<name>A0A8H5D9C4_9AGAR</name>
<evidence type="ECO:0000256" key="1">
    <source>
        <dbReference type="SAM" id="MobiDB-lite"/>
    </source>
</evidence>
<reference evidence="2 3" key="1">
    <citation type="journal article" date="2020" name="ISME J.">
        <title>Uncovering the hidden diversity of litter-decomposition mechanisms in mushroom-forming fungi.</title>
        <authorList>
            <person name="Floudas D."/>
            <person name="Bentzer J."/>
            <person name="Ahren D."/>
            <person name="Johansson T."/>
            <person name="Persson P."/>
            <person name="Tunlid A."/>
        </authorList>
    </citation>
    <scope>NUCLEOTIDE SEQUENCE [LARGE SCALE GENOMIC DNA]</scope>
    <source>
        <strain evidence="2 3">CBS 146.42</strain>
    </source>
</reference>
<dbReference type="AlphaFoldDB" id="A0A8H5D9C4"/>
<proteinExistence type="predicted"/>
<feature type="region of interest" description="Disordered" evidence="1">
    <location>
        <begin position="1"/>
        <end position="25"/>
    </location>
</feature>
<comment type="caution">
    <text evidence="2">The sequence shown here is derived from an EMBL/GenBank/DDBJ whole genome shotgun (WGS) entry which is preliminary data.</text>
</comment>
<evidence type="ECO:0000313" key="3">
    <source>
        <dbReference type="Proteomes" id="UP000559027"/>
    </source>
</evidence>
<dbReference type="Proteomes" id="UP000559027">
    <property type="component" value="Unassembled WGS sequence"/>
</dbReference>
<keyword evidence="3" id="KW-1185">Reference proteome</keyword>
<organism evidence="2 3">
    <name type="scientific">Leucocoprinus leucothites</name>
    <dbReference type="NCBI Taxonomy" id="201217"/>
    <lineage>
        <taxon>Eukaryota</taxon>
        <taxon>Fungi</taxon>
        <taxon>Dikarya</taxon>
        <taxon>Basidiomycota</taxon>
        <taxon>Agaricomycotina</taxon>
        <taxon>Agaricomycetes</taxon>
        <taxon>Agaricomycetidae</taxon>
        <taxon>Agaricales</taxon>
        <taxon>Agaricineae</taxon>
        <taxon>Agaricaceae</taxon>
        <taxon>Leucocoprinus</taxon>
    </lineage>
</organism>
<protein>
    <submittedName>
        <fullName evidence="2">Uncharacterized protein</fullName>
    </submittedName>
</protein>